<sequence length="240" mass="27368">MQLRRIRRSDAGLHVLRPTGLVRYRACRLQTVDKSKVWSLYGTRQPDDCAAENRGLSDARTASRRVCFPVYRQYQVSIVDIKNLSSTLRIYRLHKASIVYIEDLSSTTLHQGSIVYIKNISSTSRIYRLHQGSSVYIKDLSSTSRIYRLHQGSIVYIKDLSSTTLHQGSIVYIKNLSSTSRIYRLHQGSTVYNLHKATIAYFKRGEACVIVRCEIRLALIDLSTKPRPLLASLETVTARS</sequence>
<organism evidence="1 2">
    <name type="scientific">Homarus americanus</name>
    <name type="common">American lobster</name>
    <dbReference type="NCBI Taxonomy" id="6706"/>
    <lineage>
        <taxon>Eukaryota</taxon>
        <taxon>Metazoa</taxon>
        <taxon>Ecdysozoa</taxon>
        <taxon>Arthropoda</taxon>
        <taxon>Crustacea</taxon>
        <taxon>Multicrustacea</taxon>
        <taxon>Malacostraca</taxon>
        <taxon>Eumalacostraca</taxon>
        <taxon>Eucarida</taxon>
        <taxon>Decapoda</taxon>
        <taxon>Pleocyemata</taxon>
        <taxon>Astacidea</taxon>
        <taxon>Nephropoidea</taxon>
        <taxon>Nephropidae</taxon>
        <taxon>Homarus</taxon>
    </lineage>
</organism>
<comment type="caution">
    <text evidence="1">The sequence shown here is derived from an EMBL/GenBank/DDBJ whole genome shotgun (WGS) entry which is preliminary data.</text>
</comment>
<proteinExistence type="predicted"/>
<name>A0A8J5MU42_HOMAM</name>
<protein>
    <submittedName>
        <fullName evidence="1">Uncharacterized protein</fullName>
    </submittedName>
</protein>
<reference evidence="1" key="1">
    <citation type="journal article" date="2021" name="Sci. Adv.">
        <title>The American lobster genome reveals insights on longevity, neural, and immune adaptations.</title>
        <authorList>
            <person name="Polinski J.M."/>
            <person name="Zimin A.V."/>
            <person name="Clark K.F."/>
            <person name="Kohn A.B."/>
            <person name="Sadowski N."/>
            <person name="Timp W."/>
            <person name="Ptitsyn A."/>
            <person name="Khanna P."/>
            <person name="Romanova D.Y."/>
            <person name="Williams P."/>
            <person name="Greenwood S.J."/>
            <person name="Moroz L.L."/>
            <person name="Walt D.R."/>
            <person name="Bodnar A.G."/>
        </authorList>
    </citation>
    <scope>NUCLEOTIDE SEQUENCE</scope>
    <source>
        <strain evidence="1">GMGI-L3</strain>
    </source>
</reference>
<dbReference type="Proteomes" id="UP000747542">
    <property type="component" value="Unassembled WGS sequence"/>
</dbReference>
<accession>A0A8J5MU42</accession>
<keyword evidence="2" id="KW-1185">Reference proteome</keyword>
<dbReference type="AlphaFoldDB" id="A0A8J5MU42"/>
<evidence type="ECO:0000313" key="2">
    <source>
        <dbReference type="Proteomes" id="UP000747542"/>
    </source>
</evidence>
<gene>
    <name evidence="1" type="ORF">Hamer_G004509</name>
</gene>
<dbReference type="EMBL" id="JAHLQT010026473">
    <property type="protein sequence ID" value="KAG7163372.1"/>
    <property type="molecule type" value="Genomic_DNA"/>
</dbReference>
<evidence type="ECO:0000313" key="1">
    <source>
        <dbReference type="EMBL" id="KAG7163372.1"/>
    </source>
</evidence>